<dbReference type="NCBIfam" id="TIGR03413">
    <property type="entry name" value="GSH_gloB"/>
    <property type="match status" value="1"/>
</dbReference>
<dbReference type="HAMAP" id="MF_01374">
    <property type="entry name" value="Glyoxalase_2"/>
    <property type="match status" value="1"/>
</dbReference>
<comment type="function">
    <text evidence="7">Thiolesterase that catalyzes the hydrolysis of S-D-lactoyl-glutathione to form glutathione and D-lactic acid.</text>
</comment>
<evidence type="ECO:0000256" key="2">
    <source>
        <dbReference type="ARBA" id="ARBA00004963"/>
    </source>
</evidence>
<dbReference type="InterPro" id="IPR001279">
    <property type="entry name" value="Metallo-B-lactamas"/>
</dbReference>
<evidence type="ECO:0000256" key="4">
    <source>
        <dbReference type="ARBA" id="ARBA00022723"/>
    </source>
</evidence>
<dbReference type="OrthoDB" id="9802248at2"/>
<gene>
    <name evidence="7 9" type="primary">gloB</name>
    <name evidence="9" type="ORF">DKW60_01050</name>
</gene>
<evidence type="ECO:0000256" key="6">
    <source>
        <dbReference type="ARBA" id="ARBA00022833"/>
    </source>
</evidence>
<evidence type="ECO:0000313" key="10">
    <source>
        <dbReference type="Proteomes" id="UP000245539"/>
    </source>
</evidence>
<evidence type="ECO:0000259" key="8">
    <source>
        <dbReference type="SMART" id="SM00849"/>
    </source>
</evidence>
<dbReference type="CDD" id="cd07723">
    <property type="entry name" value="hydroxyacylglutathione_hydrolase_MBL-fold"/>
    <property type="match status" value="1"/>
</dbReference>
<protein>
    <recommendedName>
        <fullName evidence="7">Hydroxyacylglutathione hydrolase</fullName>
        <ecNumber evidence="7">3.1.2.6</ecNumber>
    </recommendedName>
    <alternativeName>
        <fullName evidence="7">Glyoxalase II</fullName>
        <shortName evidence="7">Glx II</shortName>
    </alternativeName>
</protein>
<feature type="binding site" evidence="7">
    <location>
        <position position="60"/>
    </location>
    <ligand>
        <name>Zn(2+)</name>
        <dbReference type="ChEBI" id="CHEBI:29105"/>
        <label>1</label>
    </ligand>
</feature>
<comment type="subunit">
    <text evidence="7">Monomer.</text>
</comment>
<dbReference type="Pfam" id="PF16123">
    <property type="entry name" value="HAGH_C"/>
    <property type="match status" value="1"/>
</dbReference>
<dbReference type="EMBL" id="QGKM01000003">
    <property type="protein sequence ID" value="PWR00443.1"/>
    <property type="molecule type" value="Genomic_DNA"/>
</dbReference>
<dbReference type="AlphaFoldDB" id="A0A317CVR3"/>
<dbReference type="Pfam" id="PF00753">
    <property type="entry name" value="Lactamase_B"/>
    <property type="match status" value="1"/>
</dbReference>
<keyword evidence="6 7" id="KW-0862">Zinc</keyword>
<dbReference type="Gene3D" id="3.60.15.10">
    <property type="entry name" value="Ribonuclease Z/Hydroxyacylglutathione hydrolase-like"/>
    <property type="match status" value="1"/>
</dbReference>
<dbReference type="PANTHER" id="PTHR43705">
    <property type="entry name" value="HYDROXYACYLGLUTATHIONE HYDROLASE"/>
    <property type="match status" value="1"/>
</dbReference>
<dbReference type="GO" id="GO:0019243">
    <property type="term" value="P:methylglyoxal catabolic process to D-lactate via S-lactoyl-glutathione"/>
    <property type="evidence" value="ECO:0007669"/>
    <property type="project" value="UniProtKB-UniRule"/>
</dbReference>
<dbReference type="InterPro" id="IPR035680">
    <property type="entry name" value="Clx_II_MBL"/>
</dbReference>
<feature type="binding site" evidence="7">
    <location>
        <position position="136"/>
    </location>
    <ligand>
        <name>Zn(2+)</name>
        <dbReference type="ChEBI" id="CHEBI:29105"/>
        <label>1</label>
    </ligand>
</feature>
<dbReference type="Proteomes" id="UP000245539">
    <property type="component" value="Unassembled WGS sequence"/>
</dbReference>
<dbReference type="InterPro" id="IPR032282">
    <property type="entry name" value="HAGH_C"/>
</dbReference>
<dbReference type="SUPFAM" id="SSF56281">
    <property type="entry name" value="Metallo-hydrolase/oxidoreductase"/>
    <property type="match status" value="1"/>
</dbReference>
<keyword evidence="5 7" id="KW-0378">Hydrolase</keyword>
<dbReference type="UniPathway" id="UPA00619">
    <property type="reaction ID" value="UER00676"/>
</dbReference>
<sequence>MSKLEFFQFPYNWDDNYGVLIHSPDTGETACIDGGIAETYQQALDEKDWKLTHIFVTHHHADHTTGVVELKETNNAKVIGPSYVGARPIKGIDESVSDGDRFEFAGVEVQVIHTPGHTMDLICYYIPSEGVIFVGDTLFALGCGKAFEGTPEMIWESLKKLHALPPETLIYCSHEYTQENAGFAIQIDPNNEALKARIEEINRLRADDIPTVPFTLATELATNPFLRADDAGIREQLGMKNAPEVEVFTEIRRRRG</sequence>
<comment type="catalytic activity">
    <reaction evidence="1 7">
        <text>an S-(2-hydroxyacyl)glutathione + H2O = a 2-hydroxy carboxylate + glutathione + H(+)</text>
        <dbReference type="Rhea" id="RHEA:21864"/>
        <dbReference type="ChEBI" id="CHEBI:15377"/>
        <dbReference type="ChEBI" id="CHEBI:15378"/>
        <dbReference type="ChEBI" id="CHEBI:57925"/>
        <dbReference type="ChEBI" id="CHEBI:58896"/>
        <dbReference type="ChEBI" id="CHEBI:71261"/>
        <dbReference type="EC" id="3.1.2.6"/>
    </reaction>
</comment>
<comment type="caution">
    <text evidence="9">The sequence shown here is derived from an EMBL/GenBank/DDBJ whole genome shotgun (WGS) entry which is preliminary data.</text>
</comment>
<comment type="pathway">
    <text evidence="2 7">Secondary metabolite metabolism; methylglyoxal degradation; (R)-lactate from methylglyoxal: step 2/2.</text>
</comment>
<dbReference type="RefSeq" id="WP_109835814.1">
    <property type="nucleotide sequence ID" value="NZ_QGKM01000003.1"/>
</dbReference>
<feature type="binding site" evidence="7">
    <location>
        <position position="62"/>
    </location>
    <ligand>
        <name>Zn(2+)</name>
        <dbReference type="ChEBI" id="CHEBI:29105"/>
        <label>2</label>
    </ligand>
</feature>
<dbReference type="PANTHER" id="PTHR43705:SF1">
    <property type="entry name" value="HYDROXYACYLGLUTATHIONE HYDROLASE GLOB"/>
    <property type="match status" value="1"/>
</dbReference>
<feature type="binding site" evidence="7">
    <location>
        <position position="63"/>
    </location>
    <ligand>
        <name>Zn(2+)</name>
        <dbReference type="ChEBI" id="CHEBI:29105"/>
        <label>2</label>
    </ligand>
</feature>
<dbReference type="InterPro" id="IPR036866">
    <property type="entry name" value="RibonucZ/Hydroxyglut_hydro"/>
</dbReference>
<name>A0A317CVR3_9GAMM</name>
<dbReference type="GO" id="GO:0004416">
    <property type="term" value="F:hydroxyacylglutathione hydrolase activity"/>
    <property type="evidence" value="ECO:0007669"/>
    <property type="project" value="UniProtKB-UniRule"/>
</dbReference>
<dbReference type="PIRSF" id="PIRSF005457">
    <property type="entry name" value="Glx"/>
    <property type="match status" value="1"/>
</dbReference>
<keyword evidence="10" id="KW-1185">Reference proteome</keyword>
<comment type="cofactor">
    <cofactor evidence="7">
        <name>Zn(2+)</name>
        <dbReference type="ChEBI" id="CHEBI:29105"/>
    </cofactor>
    <text evidence="7">Binds 2 Zn(2+) ions per subunit.</text>
</comment>
<proteinExistence type="inferred from homology"/>
<evidence type="ECO:0000256" key="1">
    <source>
        <dbReference type="ARBA" id="ARBA00001623"/>
    </source>
</evidence>
<dbReference type="GO" id="GO:0046872">
    <property type="term" value="F:metal ion binding"/>
    <property type="evidence" value="ECO:0007669"/>
    <property type="project" value="UniProtKB-KW"/>
</dbReference>
<feature type="binding site" evidence="7">
    <location>
        <position position="58"/>
    </location>
    <ligand>
        <name>Zn(2+)</name>
        <dbReference type="ChEBI" id="CHEBI:29105"/>
        <label>1</label>
    </ligand>
</feature>
<evidence type="ECO:0000256" key="5">
    <source>
        <dbReference type="ARBA" id="ARBA00022801"/>
    </source>
</evidence>
<dbReference type="InterPro" id="IPR050110">
    <property type="entry name" value="Glyoxalase_II_hydrolase"/>
</dbReference>
<evidence type="ECO:0000313" key="9">
    <source>
        <dbReference type="EMBL" id="PWR00443.1"/>
    </source>
</evidence>
<feature type="binding site" evidence="7">
    <location>
        <position position="117"/>
    </location>
    <ligand>
        <name>Zn(2+)</name>
        <dbReference type="ChEBI" id="CHEBI:29105"/>
        <label>1</label>
    </ligand>
</feature>
<reference evidence="9 10" key="1">
    <citation type="submission" date="2018-05" db="EMBL/GenBank/DDBJ databases">
        <title>Leucothrix arctica sp. nov., isolated from Arctic seawater.</title>
        <authorList>
            <person name="Choi A."/>
            <person name="Baek K."/>
        </authorList>
    </citation>
    <scope>NUCLEOTIDE SEQUENCE [LARGE SCALE GENOMIC DNA]</scope>
    <source>
        <strain evidence="9 10">JCM 18388</strain>
    </source>
</reference>
<keyword evidence="4 7" id="KW-0479">Metal-binding</keyword>
<dbReference type="EC" id="3.1.2.6" evidence="7"/>
<dbReference type="SMART" id="SM00849">
    <property type="entry name" value="Lactamase_B"/>
    <property type="match status" value="1"/>
</dbReference>
<evidence type="ECO:0000256" key="3">
    <source>
        <dbReference type="ARBA" id="ARBA00006759"/>
    </source>
</evidence>
<evidence type="ECO:0000256" key="7">
    <source>
        <dbReference type="HAMAP-Rule" id="MF_01374"/>
    </source>
</evidence>
<accession>A0A317CVR3</accession>
<feature type="binding site" evidence="7">
    <location>
        <position position="136"/>
    </location>
    <ligand>
        <name>Zn(2+)</name>
        <dbReference type="ChEBI" id="CHEBI:29105"/>
        <label>2</label>
    </ligand>
</feature>
<organism evidence="9 10">
    <name type="scientific">Leucothrix pacifica</name>
    <dbReference type="NCBI Taxonomy" id="1247513"/>
    <lineage>
        <taxon>Bacteria</taxon>
        <taxon>Pseudomonadati</taxon>
        <taxon>Pseudomonadota</taxon>
        <taxon>Gammaproteobacteria</taxon>
        <taxon>Thiotrichales</taxon>
        <taxon>Thiotrichaceae</taxon>
        <taxon>Leucothrix</taxon>
    </lineage>
</organism>
<comment type="similarity">
    <text evidence="3 7">Belongs to the metallo-beta-lactamase superfamily. Glyoxalase II family.</text>
</comment>
<dbReference type="InterPro" id="IPR017782">
    <property type="entry name" value="Hydroxyacylglutathione_Hdrlase"/>
</dbReference>
<feature type="binding site" evidence="7">
    <location>
        <position position="174"/>
    </location>
    <ligand>
        <name>Zn(2+)</name>
        <dbReference type="ChEBI" id="CHEBI:29105"/>
        <label>2</label>
    </ligand>
</feature>
<feature type="domain" description="Metallo-beta-lactamase" evidence="8">
    <location>
        <begin position="15"/>
        <end position="174"/>
    </location>
</feature>